<evidence type="ECO:0000313" key="4">
    <source>
        <dbReference type="Proteomes" id="UP000642938"/>
    </source>
</evidence>
<reference evidence="1" key="4">
    <citation type="submission" date="2024-05" db="EMBL/GenBank/DDBJ databases">
        <authorList>
            <person name="Sun Q."/>
            <person name="Zhou Y."/>
        </authorList>
    </citation>
    <scope>NUCLEOTIDE SEQUENCE</scope>
    <source>
        <strain evidence="1">CGMCC 1.15287</strain>
    </source>
</reference>
<name>A0A7W6P567_9SPHI</name>
<dbReference type="EMBL" id="BMHZ01000002">
    <property type="protein sequence ID" value="GGH02898.1"/>
    <property type="molecule type" value="Genomic_DNA"/>
</dbReference>
<sequence>MKALGLDQYYKKKFKKLKIALEWARHLGDLPLAFIMVIMGYRGNGKTEYCVRLAKMLCEFGKVAWLSYEQGHGPDLQKAMFRNDMIDVKGIFYAIDPKANKPEDKTYLDDLFDYLDKPSSAQFIFIDSVDYTGWKWADYKALKERYPRKAFIFIGHALPSGAPKKAITDDIAFDGHYAIIVKKYMALVDKTRMGGGESFVIWEEMARKFHPQFFQAS</sequence>
<dbReference type="Proteomes" id="UP000532273">
    <property type="component" value="Unassembled WGS sequence"/>
</dbReference>
<dbReference type="RefSeq" id="WP_183759890.1">
    <property type="nucleotide sequence ID" value="NZ_BMHZ01000002.1"/>
</dbReference>
<proteinExistence type="predicted"/>
<dbReference type="SUPFAM" id="SSF52540">
    <property type="entry name" value="P-loop containing nucleoside triphosphate hydrolases"/>
    <property type="match status" value="1"/>
</dbReference>
<protein>
    <recommendedName>
        <fullName evidence="5">AAA domain-containing protein</fullName>
    </recommendedName>
</protein>
<dbReference type="InterPro" id="IPR027417">
    <property type="entry name" value="P-loop_NTPase"/>
</dbReference>
<dbReference type="AlphaFoldDB" id="A0A7W6P567"/>
<evidence type="ECO:0008006" key="5">
    <source>
        <dbReference type="Google" id="ProtNLM"/>
    </source>
</evidence>
<keyword evidence="4" id="KW-1185">Reference proteome</keyword>
<evidence type="ECO:0000313" key="3">
    <source>
        <dbReference type="Proteomes" id="UP000532273"/>
    </source>
</evidence>
<evidence type="ECO:0000313" key="1">
    <source>
        <dbReference type="EMBL" id="GGH02898.1"/>
    </source>
</evidence>
<gene>
    <name evidence="1" type="ORF">GCM10007422_17610</name>
    <name evidence="2" type="ORF">GGQ60_000601</name>
</gene>
<dbReference type="Proteomes" id="UP000642938">
    <property type="component" value="Unassembled WGS sequence"/>
</dbReference>
<accession>A0A7W6P567</accession>
<reference evidence="1" key="1">
    <citation type="journal article" date="2014" name="Int. J. Syst. Evol. Microbiol.">
        <title>Complete genome of a new Firmicutes species belonging to the dominant human colonic microbiota ('Ruminococcus bicirculans') reveals two chromosomes and a selective capacity to utilize plant glucans.</title>
        <authorList>
            <consortium name="NISC Comparative Sequencing Program"/>
            <person name="Wegmann U."/>
            <person name="Louis P."/>
            <person name="Goesmann A."/>
            <person name="Henrissat B."/>
            <person name="Duncan S.H."/>
            <person name="Flint H.J."/>
        </authorList>
    </citation>
    <scope>NUCLEOTIDE SEQUENCE</scope>
    <source>
        <strain evidence="1">CGMCC 1.15287</strain>
    </source>
</reference>
<comment type="caution">
    <text evidence="2">The sequence shown here is derived from an EMBL/GenBank/DDBJ whole genome shotgun (WGS) entry which is preliminary data.</text>
</comment>
<reference evidence="4" key="2">
    <citation type="journal article" date="2019" name="Int. J. Syst. Evol. Microbiol.">
        <title>The Global Catalogue of Microorganisms (GCM) 10K type strain sequencing project: providing services to taxonomists for standard genome sequencing and annotation.</title>
        <authorList>
            <consortium name="The Broad Institute Genomics Platform"/>
            <consortium name="The Broad Institute Genome Sequencing Center for Infectious Disease"/>
            <person name="Wu L."/>
            <person name="Ma J."/>
        </authorList>
    </citation>
    <scope>NUCLEOTIDE SEQUENCE [LARGE SCALE GENOMIC DNA]</scope>
    <source>
        <strain evidence="4">CGMCC 1.15287</strain>
    </source>
</reference>
<reference evidence="2 3" key="3">
    <citation type="submission" date="2020-08" db="EMBL/GenBank/DDBJ databases">
        <title>Genomic Encyclopedia of Type Strains, Phase IV (KMG-IV): sequencing the most valuable type-strain genomes for metagenomic binning, comparative biology and taxonomic classification.</title>
        <authorList>
            <person name="Goeker M."/>
        </authorList>
    </citation>
    <scope>NUCLEOTIDE SEQUENCE [LARGE SCALE GENOMIC DNA]</scope>
    <source>
        <strain evidence="2 3">DSM 100774</strain>
    </source>
</reference>
<dbReference type="EMBL" id="JACIEF010000001">
    <property type="protein sequence ID" value="MBB4106641.1"/>
    <property type="molecule type" value="Genomic_DNA"/>
</dbReference>
<organism evidence="2 3">
    <name type="scientific">Pedobacter zeae</name>
    <dbReference type="NCBI Taxonomy" id="1737356"/>
    <lineage>
        <taxon>Bacteria</taxon>
        <taxon>Pseudomonadati</taxon>
        <taxon>Bacteroidota</taxon>
        <taxon>Sphingobacteriia</taxon>
        <taxon>Sphingobacteriales</taxon>
        <taxon>Sphingobacteriaceae</taxon>
        <taxon>Pedobacter</taxon>
    </lineage>
</organism>
<evidence type="ECO:0000313" key="2">
    <source>
        <dbReference type="EMBL" id="MBB4106641.1"/>
    </source>
</evidence>